<keyword evidence="4" id="KW-0378">Hydrolase</keyword>
<dbReference type="PANTHER" id="PTHR11802:SF3">
    <property type="entry name" value="RETINOID-INDUCIBLE SERINE CARBOXYPEPTIDASE"/>
    <property type="match status" value="1"/>
</dbReference>
<evidence type="ECO:0000256" key="2">
    <source>
        <dbReference type="ARBA" id="ARBA00022670"/>
    </source>
</evidence>
<dbReference type="AlphaFoldDB" id="A0A023D4P9"/>
<dbReference type="RefSeq" id="WP_042057658.1">
    <property type="nucleotide sequence ID" value="NZ_BAND01000036.1"/>
</dbReference>
<accession>A0A023D4P9</accession>
<evidence type="ECO:0000313" key="7">
    <source>
        <dbReference type="EMBL" id="GAJ28730.1"/>
    </source>
</evidence>
<keyword evidence="8" id="KW-1185">Reference proteome</keyword>
<dbReference type="Gene3D" id="3.40.50.1820">
    <property type="entry name" value="alpha/beta hydrolase"/>
    <property type="match status" value="1"/>
</dbReference>
<name>A0A023D4P9_ACIMT</name>
<evidence type="ECO:0000256" key="3">
    <source>
        <dbReference type="ARBA" id="ARBA00022729"/>
    </source>
</evidence>
<organism evidence="7 8">
    <name type="scientific">Acidomonas methanolica NBRC 104435</name>
    <dbReference type="NCBI Taxonomy" id="1231351"/>
    <lineage>
        <taxon>Bacteria</taxon>
        <taxon>Pseudomonadati</taxon>
        <taxon>Pseudomonadota</taxon>
        <taxon>Alphaproteobacteria</taxon>
        <taxon>Acetobacterales</taxon>
        <taxon>Acetobacteraceae</taxon>
        <taxon>Acidomonas</taxon>
    </lineage>
</organism>
<evidence type="ECO:0000256" key="1">
    <source>
        <dbReference type="ARBA" id="ARBA00022645"/>
    </source>
</evidence>
<comment type="caution">
    <text evidence="7">The sequence shown here is derived from an EMBL/GenBank/DDBJ whole genome shotgun (WGS) entry which is preliminary data.</text>
</comment>
<reference evidence="8" key="1">
    <citation type="journal article" date="2014" name="FEMS Microbiol. Lett.">
        <title>Draft Genomic DNA Sequence of the Facultatively Methylotrophic Bacterium Acidomonas methanolica type strain MB58.</title>
        <authorList>
            <person name="Higashiura N."/>
            <person name="Hadano H."/>
            <person name="Hirakawa H."/>
            <person name="Matsutani M."/>
            <person name="Takabe S."/>
            <person name="Matsushita K."/>
            <person name="Azuma Y."/>
        </authorList>
    </citation>
    <scope>NUCLEOTIDE SEQUENCE [LARGE SCALE GENOMIC DNA]</scope>
    <source>
        <strain evidence="8">MB58</strain>
    </source>
</reference>
<dbReference type="InterPro" id="IPR029058">
    <property type="entry name" value="AB_hydrolase_fold"/>
</dbReference>
<evidence type="ECO:0000313" key="8">
    <source>
        <dbReference type="Proteomes" id="UP000019760"/>
    </source>
</evidence>
<dbReference type="GO" id="GO:0004185">
    <property type="term" value="F:serine-type carboxypeptidase activity"/>
    <property type="evidence" value="ECO:0007669"/>
    <property type="project" value="InterPro"/>
</dbReference>
<dbReference type="OrthoDB" id="9770107at2"/>
<sequence length="515" mass="55082">MRLALPALLLASVSLTFPVFAADKSPSDAKTPDARTAEASPVKDGVIKEGPASLLPADSVTHHRLTADGREIAYTAHAGTLLLRDDQGKPGAKVFYIAYTMDGAKPGTRPVSFFFNGGPGAGSAYLNLGAAGPKTLRFPADDPTDGANAKLVDNPDSWLPATDMVFIDAVGTGYSRPVDEENAAKAYYSVKKDAAAFAKVIQMWIGANGREASPHYLVGESYGGIRSIQVADALQEQQNLIVNGIVMISPAIEMGFLDSTDNPLGAALTLPSFIAAHLDETHQLTPAAIDAAYSYALGPYLTTIANARPQGDAAKRFYAEVAEKTGIPENVVAKEGAMLDPMAHDVRSRDGRLHGLYDFTQTIADPYPDGIDNSNSPEMTLSGFGRAYGNAFTGYVGNDLGFRTALTYDLLSMKVNGAWKYADEGPFPTRQIPVLRKLLALDPALHVFVANGYFDMACPFGTTRWTRDHIPVGADRIGIHLYPGGHMLYARPASRAALWHDVQGFYAAARGTETH</sequence>
<dbReference type="SUPFAM" id="SSF53474">
    <property type="entry name" value="alpha/beta-Hydrolases"/>
    <property type="match status" value="1"/>
</dbReference>
<dbReference type="InterPro" id="IPR001563">
    <property type="entry name" value="Peptidase_S10"/>
</dbReference>
<gene>
    <name evidence="7" type="ORF">Amme_036_018</name>
</gene>
<evidence type="ECO:0000256" key="5">
    <source>
        <dbReference type="ARBA" id="ARBA00023180"/>
    </source>
</evidence>
<dbReference type="Pfam" id="PF00450">
    <property type="entry name" value="Peptidase_S10"/>
    <property type="match status" value="1"/>
</dbReference>
<dbReference type="PANTHER" id="PTHR11802">
    <property type="entry name" value="SERINE PROTEASE FAMILY S10 SERINE CARBOXYPEPTIDASE"/>
    <property type="match status" value="1"/>
</dbReference>
<keyword evidence="2" id="KW-0645">Protease</keyword>
<proteinExistence type="predicted"/>
<keyword evidence="3 6" id="KW-0732">Signal</keyword>
<evidence type="ECO:0000256" key="4">
    <source>
        <dbReference type="ARBA" id="ARBA00022801"/>
    </source>
</evidence>
<dbReference type="GO" id="GO:0006508">
    <property type="term" value="P:proteolysis"/>
    <property type="evidence" value="ECO:0007669"/>
    <property type="project" value="UniProtKB-KW"/>
</dbReference>
<feature type="signal peptide" evidence="6">
    <location>
        <begin position="1"/>
        <end position="21"/>
    </location>
</feature>
<dbReference type="PROSITE" id="PS00131">
    <property type="entry name" value="CARBOXYPEPT_SER_SER"/>
    <property type="match status" value="1"/>
</dbReference>
<feature type="chain" id="PRO_5030001370" evidence="6">
    <location>
        <begin position="22"/>
        <end position="515"/>
    </location>
</feature>
<protein>
    <submittedName>
        <fullName evidence="7">Peptidase</fullName>
    </submittedName>
</protein>
<evidence type="ECO:0000256" key="6">
    <source>
        <dbReference type="SAM" id="SignalP"/>
    </source>
</evidence>
<dbReference type="InterPro" id="IPR018202">
    <property type="entry name" value="Ser_caboxypep_ser_AS"/>
</dbReference>
<reference evidence="7 8" key="2">
    <citation type="journal article" date="2014" name="FEMS Microbiol. Lett.">
        <title>Draft genomic DNA sequence of the facultatively methylotrophic bacterium Acidomonas methanolica type strain MB58.</title>
        <authorList>
            <person name="Higashiura N."/>
            <person name="Hadano H."/>
            <person name="Hirakawa H."/>
            <person name="Matsutani M."/>
            <person name="Takabe S."/>
            <person name="Matsushita K."/>
            <person name="Azuma Y."/>
        </authorList>
    </citation>
    <scope>NUCLEOTIDE SEQUENCE [LARGE SCALE GENOMIC DNA]</scope>
    <source>
        <strain evidence="7 8">MB58</strain>
    </source>
</reference>
<keyword evidence="1" id="KW-0121">Carboxypeptidase</keyword>
<dbReference type="EMBL" id="BAND01000036">
    <property type="protein sequence ID" value="GAJ28730.1"/>
    <property type="molecule type" value="Genomic_DNA"/>
</dbReference>
<dbReference type="Proteomes" id="UP000019760">
    <property type="component" value="Unassembled WGS sequence"/>
</dbReference>
<keyword evidence="5" id="KW-0325">Glycoprotein</keyword>